<keyword evidence="2" id="KW-1185">Reference proteome</keyword>
<accession>A0A316TYV8</accession>
<dbReference type="RefSeq" id="XP_025345596.1">
    <property type="nucleotide sequence ID" value="XM_025495490.1"/>
</dbReference>
<dbReference type="GeneID" id="37017224"/>
<reference evidence="1 2" key="1">
    <citation type="journal article" date="2018" name="Mol. Biol. Evol.">
        <title>Broad Genomic Sampling Reveals a Smut Pathogenic Ancestry of the Fungal Clade Ustilaginomycotina.</title>
        <authorList>
            <person name="Kijpornyongpan T."/>
            <person name="Mondo S.J."/>
            <person name="Barry K."/>
            <person name="Sandor L."/>
            <person name="Lee J."/>
            <person name="Lipzen A."/>
            <person name="Pangilinan J."/>
            <person name="LaButti K."/>
            <person name="Hainaut M."/>
            <person name="Henrissat B."/>
            <person name="Grigoriev I.V."/>
            <person name="Spatafora J.W."/>
            <person name="Aime M.C."/>
        </authorList>
    </citation>
    <scope>NUCLEOTIDE SEQUENCE [LARGE SCALE GENOMIC DNA]</scope>
    <source>
        <strain evidence="1 2">MCA 4718</strain>
    </source>
</reference>
<dbReference type="AlphaFoldDB" id="A0A316TYV8"/>
<gene>
    <name evidence="1" type="ORF">BCV69DRAFT_73482</name>
</gene>
<dbReference type="Proteomes" id="UP000245942">
    <property type="component" value="Unassembled WGS sequence"/>
</dbReference>
<proteinExistence type="predicted"/>
<sequence length="81" mass="8603">MIRPISLSRRTLTSSIFFATFFGSVLTVAASTLLPCPARRGGYKLKRKAGEADKGGFTAIMAYAINTTLESLKGAVHIPGV</sequence>
<organism evidence="1 2">
    <name type="scientific">Pseudomicrostroma glucosiphilum</name>
    <dbReference type="NCBI Taxonomy" id="1684307"/>
    <lineage>
        <taxon>Eukaryota</taxon>
        <taxon>Fungi</taxon>
        <taxon>Dikarya</taxon>
        <taxon>Basidiomycota</taxon>
        <taxon>Ustilaginomycotina</taxon>
        <taxon>Exobasidiomycetes</taxon>
        <taxon>Microstromatales</taxon>
        <taxon>Microstromatales incertae sedis</taxon>
        <taxon>Pseudomicrostroma</taxon>
    </lineage>
</organism>
<dbReference type="EMBL" id="KZ819336">
    <property type="protein sequence ID" value="PWN18436.1"/>
    <property type="molecule type" value="Genomic_DNA"/>
</dbReference>
<protein>
    <submittedName>
        <fullName evidence="1">Uncharacterized protein</fullName>
    </submittedName>
</protein>
<dbReference type="OrthoDB" id="5410040at2759"/>
<name>A0A316TYV8_9BASI</name>
<evidence type="ECO:0000313" key="1">
    <source>
        <dbReference type="EMBL" id="PWN18436.1"/>
    </source>
</evidence>
<evidence type="ECO:0000313" key="2">
    <source>
        <dbReference type="Proteomes" id="UP000245942"/>
    </source>
</evidence>